<feature type="signal peptide" evidence="4">
    <location>
        <begin position="1"/>
        <end position="27"/>
    </location>
</feature>
<accession>A0ABT4GM60</accession>
<comment type="caution">
    <text evidence="6">The sequence shown here is derived from an EMBL/GenBank/DDBJ whole genome shotgun (WGS) entry which is preliminary data.</text>
</comment>
<dbReference type="PANTHER" id="PTHR47199">
    <property type="entry name" value="PHOTOSYSTEM II STABILITY/ASSEMBLY FACTOR HCF136, CHLOROPLASTIC"/>
    <property type="match status" value="1"/>
</dbReference>
<evidence type="ECO:0000313" key="6">
    <source>
        <dbReference type="EMBL" id="MCY9697298.1"/>
    </source>
</evidence>
<evidence type="ECO:0000256" key="3">
    <source>
        <dbReference type="SAM" id="MobiDB-lite"/>
    </source>
</evidence>
<evidence type="ECO:0000256" key="4">
    <source>
        <dbReference type="SAM" id="SignalP"/>
    </source>
</evidence>
<feature type="chain" id="PRO_5047097867" description="Photosynthesis system II assembly factor Ycf48/Hcf136-like domain-containing protein" evidence="4">
    <location>
        <begin position="28"/>
        <end position="400"/>
    </location>
</feature>
<dbReference type="InterPro" id="IPR028203">
    <property type="entry name" value="PSII_CF48-like_dom"/>
</dbReference>
<sequence>MMMLRKTFTLLAITLFALTGCQSSGTASGTGNASNSPAPSATITPQPTTAADTPAPGSTAVPNKGNETPSKVSMNGVTAVRLADAKSGWIGGKGWIARTDDGGVKWKVQYEGTGDIKQLFALNNQDAWAAIGDEGKLLSTKDGGQHWTTVGKVPNQAFLHFVSKTEAFSGNAHTVDGGAKWTSLPVPEGIKGDAYFHDANHGWAVRQVKDQIEVQRTQDGGKTWNKVMSRNTAASLTGVVIRSAGVNDAWVEFIGESGMTQTSYSLFHTKDGGKNWMTVLANSTAGGGPAPGFPTGENKGPKNTGSKPGPLYVVSPDVAYMGGQCPSCDKPNSVGWTKDGGKTWVNGKESFTGYGELLLAMADINQGWLITNGNEQPSVMYTTASGGVSWNKVHTFDAAK</sequence>
<evidence type="ECO:0000259" key="5">
    <source>
        <dbReference type="Pfam" id="PF14870"/>
    </source>
</evidence>
<dbReference type="Proteomes" id="UP001527099">
    <property type="component" value="Unassembled WGS sequence"/>
</dbReference>
<dbReference type="PANTHER" id="PTHR47199:SF2">
    <property type="entry name" value="PHOTOSYSTEM II STABILITY_ASSEMBLY FACTOR HCF136, CHLOROPLASTIC"/>
    <property type="match status" value="1"/>
</dbReference>
<keyword evidence="1" id="KW-0602">Photosynthesis</keyword>
<dbReference type="Pfam" id="PF14870">
    <property type="entry name" value="PSII_BNR"/>
    <property type="match status" value="1"/>
</dbReference>
<dbReference type="PROSITE" id="PS51257">
    <property type="entry name" value="PROKAR_LIPOPROTEIN"/>
    <property type="match status" value="1"/>
</dbReference>
<dbReference type="Gene3D" id="2.130.10.10">
    <property type="entry name" value="YVTN repeat-like/Quinoprotein amine dehydrogenase"/>
    <property type="match status" value="1"/>
</dbReference>
<evidence type="ECO:0000256" key="2">
    <source>
        <dbReference type="ARBA" id="ARBA00023276"/>
    </source>
</evidence>
<feature type="compositionally biased region" description="Low complexity" evidence="3">
    <location>
        <begin position="26"/>
        <end position="60"/>
    </location>
</feature>
<reference evidence="6 7" key="1">
    <citation type="submission" date="2022-05" db="EMBL/GenBank/DDBJ databases">
        <title>Genome Sequencing of Bee-Associated Microbes.</title>
        <authorList>
            <person name="Dunlap C."/>
        </authorList>
    </citation>
    <scope>NUCLEOTIDE SEQUENCE [LARGE SCALE GENOMIC DNA]</scope>
    <source>
        <strain evidence="6 7">NRRL B-14421</strain>
    </source>
</reference>
<protein>
    <recommendedName>
        <fullName evidence="5">Photosynthesis system II assembly factor Ycf48/Hcf136-like domain-containing protein</fullName>
    </recommendedName>
</protein>
<feature type="region of interest" description="Disordered" evidence="3">
    <location>
        <begin position="26"/>
        <end position="73"/>
    </location>
</feature>
<keyword evidence="4" id="KW-0732">Signal</keyword>
<dbReference type="RefSeq" id="WP_268618082.1">
    <property type="nucleotide sequence ID" value="NZ_JAMDMX010000135.1"/>
</dbReference>
<evidence type="ECO:0000256" key="1">
    <source>
        <dbReference type="ARBA" id="ARBA00022531"/>
    </source>
</evidence>
<dbReference type="EMBL" id="JAMDMX010000135">
    <property type="protein sequence ID" value="MCY9697298.1"/>
    <property type="molecule type" value="Genomic_DNA"/>
</dbReference>
<feature type="region of interest" description="Disordered" evidence="3">
    <location>
        <begin position="287"/>
        <end position="309"/>
    </location>
</feature>
<organism evidence="6 7">
    <name type="scientific">Paenibacillus alginolyticus</name>
    <dbReference type="NCBI Taxonomy" id="59839"/>
    <lineage>
        <taxon>Bacteria</taxon>
        <taxon>Bacillati</taxon>
        <taxon>Bacillota</taxon>
        <taxon>Bacilli</taxon>
        <taxon>Bacillales</taxon>
        <taxon>Paenibacillaceae</taxon>
        <taxon>Paenibacillus</taxon>
    </lineage>
</organism>
<keyword evidence="2" id="KW-0604">Photosystem II</keyword>
<evidence type="ECO:0000313" key="7">
    <source>
        <dbReference type="Proteomes" id="UP001527099"/>
    </source>
</evidence>
<dbReference type="InterPro" id="IPR015943">
    <property type="entry name" value="WD40/YVTN_repeat-like_dom_sf"/>
</dbReference>
<name>A0ABT4GM60_9BACL</name>
<proteinExistence type="predicted"/>
<feature type="domain" description="Photosynthesis system II assembly factor Ycf48/Hcf136-like" evidence="5">
    <location>
        <begin position="181"/>
        <end position="290"/>
    </location>
</feature>
<dbReference type="SUPFAM" id="SSF110296">
    <property type="entry name" value="Oligoxyloglucan reducing end-specific cellobiohydrolase"/>
    <property type="match status" value="2"/>
</dbReference>
<gene>
    <name evidence="6" type="ORF">M5X19_31225</name>
</gene>
<keyword evidence="7" id="KW-1185">Reference proteome</keyword>